<dbReference type="SUPFAM" id="SSF53756">
    <property type="entry name" value="UDP-Glycosyltransferase/glycogen phosphorylase"/>
    <property type="match status" value="1"/>
</dbReference>
<dbReference type="RefSeq" id="WP_371394309.1">
    <property type="nucleotide sequence ID" value="NZ_CP163421.1"/>
</dbReference>
<comment type="caution">
    <text evidence="1">The sequence shown here is derived from an EMBL/GenBank/DDBJ whole genome shotgun (WGS) entry which is preliminary data.</text>
</comment>
<protein>
    <recommendedName>
        <fullName evidence="3">Glycosyltransferase</fullName>
    </recommendedName>
</protein>
<evidence type="ECO:0008006" key="3">
    <source>
        <dbReference type="Google" id="ProtNLM"/>
    </source>
</evidence>
<dbReference type="Proteomes" id="UP001596024">
    <property type="component" value="Unassembled WGS sequence"/>
</dbReference>
<dbReference type="EMBL" id="JBHSGQ010000015">
    <property type="protein sequence ID" value="MFC4726497.1"/>
    <property type="molecule type" value="Genomic_DNA"/>
</dbReference>
<sequence length="293" mass="32790">MTKSRAVNAERRKGNNDMRPTVLTFVRHYLPGYKAGGPIRSIANLVEALGDEFDFRIVTSDRDSIDTKPYPGLPAPSTWIPRGKAHVLYLPPSKRDFLSIAQILRTTPHNALYLNSFFDPVFTTLPLLARRLRVAPEKRCILAPRGEFSAGALKLKAKKKAAFMALVRPIGLHNKVVWQASTESERTDILCALKLSEIDVHVAMDIPLTETAPSTKLETRSTGDPIRLCFLSRISPMKNLDFAISVLAQTKCKVIFDIYGSINDNSYWIRCKNLMGNLPNNITCRYKGHDPAP</sequence>
<evidence type="ECO:0000313" key="2">
    <source>
        <dbReference type="Proteomes" id="UP001596024"/>
    </source>
</evidence>
<name>A0ABV9NDN3_9PROT</name>
<evidence type="ECO:0000313" key="1">
    <source>
        <dbReference type="EMBL" id="MFC4726497.1"/>
    </source>
</evidence>
<gene>
    <name evidence="1" type="ORF">ACFPB0_14495</name>
</gene>
<organism evidence="1 2">
    <name type="scientific">Glycocaulis abyssi</name>
    <dbReference type="NCBI Taxonomy" id="1433403"/>
    <lineage>
        <taxon>Bacteria</taxon>
        <taxon>Pseudomonadati</taxon>
        <taxon>Pseudomonadota</taxon>
        <taxon>Alphaproteobacteria</taxon>
        <taxon>Maricaulales</taxon>
        <taxon>Maricaulaceae</taxon>
        <taxon>Glycocaulis</taxon>
    </lineage>
</organism>
<proteinExistence type="predicted"/>
<accession>A0ABV9NDN3</accession>
<keyword evidence="2" id="KW-1185">Reference proteome</keyword>
<reference evidence="2" key="1">
    <citation type="journal article" date="2019" name="Int. J. Syst. Evol. Microbiol.">
        <title>The Global Catalogue of Microorganisms (GCM) 10K type strain sequencing project: providing services to taxonomists for standard genome sequencing and annotation.</title>
        <authorList>
            <consortium name="The Broad Institute Genomics Platform"/>
            <consortium name="The Broad Institute Genome Sequencing Center for Infectious Disease"/>
            <person name="Wu L."/>
            <person name="Ma J."/>
        </authorList>
    </citation>
    <scope>NUCLEOTIDE SEQUENCE [LARGE SCALE GENOMIC DNA]</scope>
    <source>
        <strain evidence="2">CCUG 62981</strain>
    </source>
</reference>